<dbReference type="OrthoDB" id="9788127at2"/>
<proteinExistence type="predicted"/>
<dbReference type="InterPro" id="IPR019004">
    <property type="entry name" value="YqeY/Aim41"/>
</dbReference>
<accession>A0A3E1EY11</accession>
<dbReference type="EMBL" id="QURB01000004">
    <property type="protein sequence ID" value="RFC54439.1"/>
    <property type="molecule type" value="Genomic_DNA"/>
</dbReference>
<dbReference type="InterPro" id="IPR042184">
    <property type="entry name" value="YqeY/Aim41_N"/>
</dbReference>
<dbReference type="AlphaFoldDB" id="A0A3E1EY11"/>
<comment type="caution">
    <text evidence="1">The sequence shown here is derived from an EMBL/GenBank/DDBJ whole genome shotgun (WGS) entry which is preliminary data.</text>
</comment>
<keyword evidence="2" id="KW-1185">Reference proteome</keyword>
<dbReference type="Pfam" id="PF09424">
    <property type="entry name" value="YqeY"/>
    <property type="match status" value="1"/>
</dbReference>
<dbReference type="RefSeq" id="WP_116880841.1">
    <property type="nucleotide sequence ID" value="NZ_QURB01000004.1"/>
</dbReference>
<sequence>MSLTDIINQDIKDAMRAKDKEKLGALRDIKSKLLNEATSGNGEVDESKENKIIIKLHKQRMDSHAVYVDQGREDLAEAELFEAKIIENYMPKMMDEAEIRTLVVEAIEKSGASGPQDMGKVMGPLTKSLAGKADGKLISTIVKEELNK</sequence>
<dbReference type="PANTHER" id="PTHR28055:SF1">
    <property type="entry name" value="ALTERED INHERITANCE OF MITOCHONDRIA PROTEIN 41, MITOCHONDRIAL"/>
    <property type="match status" value="1"/>
</dbReference>
<reference evidence="1 2" key="1">
    <citation type="submission" date="2018-08" db="EMBL/GenBank/DDBJ databases">
        <title>The draft genome squence of Brumimicrobium sp. N62.</title>
        <authorList>
            <person name="Du Z.-J."/>
            <person name="Luo H.-R."/>
        </authorList>
    </citation>
    <scope>NUCLEOTIDE SEQUENCE [LARGE SCALE GENOMIC DNA]</scope>
    <source>
        <strain evidence="1 2">N62</strain>
    </source>
</reference>
<dbReference type="Gene3D" id="1.10.1510.10">
    <property type="entry name" value="Uncharacterised protein YqeY/AIM41 PF09424, N-terminal domain"/>
    <property type="match status" value="1"/>
</dbReference>
<dbReference type="Proteomes" id="UP000257127">
    <property type="component" value="Unassembled WGS sequence"/>
</dbReference>
<dbReference type="InterPro" id="IPR023168">
    <property type="entry name" value="GatB_Yqey_C_2"/>
</dbReference>
<dbReference type="PANTHER" id="PTHR28055">
    <property type="entry name" value="ALTERED INHERITANCE OF MITOCHONDRIA PROTEIN 41, MITOCHONDRIAL"/>
    <property type="match status" value="1"/>
</dbReference>
<protein>
    <submittedName>
        <fullName evidence="1">GatB/YqeY domain-containing protein</fullName>
    </submittedName>
</protein>
<organism evidence="1 2">
    <name type="scientific">Brumimicrobium aurantiacum</name>
    <dbReference type="NCBI Taxonomy" id="1737063"/>
    <lineage>
        <taxon>Bacteria</taxon>
        <taxon>Pseudomonadati</taxon>
        <taxon>Bacteroidota</taxon>
        <taxon>Flavobacteriia</taxon>
        <taxon>Flavobacteriales</taxon>
        <taxon>Crocinitomicaceae</taxon>
        <taxon>Brumimicrobium</taxon>
    </lineage>
</organism>
<dbReference type="GO" id="GO:0016884">
    <property type="term" value="F:carbon-nitrogen ligase activity, with glutamine as amido-N-donor"/>
    <property type="evidence" value="ECO:0007669"/>
    <property type="project" value="InterPro"/>
</dbReference>
<dbReference type="InterPro" id="IPR003789">
    <property type="entry name" value="Asn/Gln_tRNA_amidoTrase-B-like"/>
</dbReference>
<dbReference type="Gene3D" id="1.10.10.410">
    <property type="match status" value="1"/>
</dbReference>
<evidence type="ECO:0000313" key="1">
    <source>
        <dbReference type="EMBL" id="RFC54439.1"/>
    </source>
</evidence>
<evidence type="ECO:0000313" key="2">
    <source>
        <dbReference type="Proteomes" id="UP000257127"/>
    </source>
</evidence>
<gene>
    <name evidence="1" type="ORF">DXU93_08425</name>
</gene>
<dbReference type="SUPFAM" id="SSF89095">
    <property type="entry name" value="GatB/YqeY motif"/>
    <property type="match status" value="1"/>
</dbReference>
<name>A0A3E1EY11_9FLAO</name>